<name>A0A0D7ATL6_9AGAR</name>
<protein>
    <recommendedName>
        <fullName evidence="8">RTA1 like protein</fullName>
    </recommendedName>
</protein>
<dbReference type="PANTHER" id="PTHR31465">
    <property type="entry name" value="PROTEIN RTA1-RELATED"/>
    <property type="match status" value="1"/>
</dbReference>
<proteinExistence type="predicted"/>
<dbReference type="Proteomes" id="UP000054007">
    <property type="component" value="Unassembled WGS sequence"/>
</dbReference>
<organism evidence="6 7">
    <name type="scientific">Cylindrobasidium torrendii FP15055 ss-10</name>
    <dbReference type="NCBI Taxonomy" id="1314674"/>
    <lineage>
        <taxon>Eukaryota</taxon>
        <taxon>Fungi</taxon>
        <taxon>Dikarya</taxon>
        <taxon>Basidiomycota</taxon>
        <taxon>Agaricomycotina</taxon>
        <taxon>Agaricomycetes</taxon>
        <taxon>Agaricomycetidae</taxon>
        <taxon>Agaricales</taxon>
        <taxon>Marasmiineae</taxon>
        <taxon>Physalacriaceae</taxon>
        <taxon>Cylindrobasidium</taxon>
    </lineage>
</organism>
<dbReference type="OrthoDB" id="3358017at2759"/>
<keyword evidence="4 5" id="KW-0472">Membrane</keyword>
<dbReference type="GO" id="GO:0016020">
    <property type="term" value="C:membrane"/>
    <property type="evidence" value="ECO:0007669"/>
    <property type="project" value="UniProtKB-SubCell"/>
</dbReference>
<evidence type="ECO:0000313" key="6">
    <source>
        <dbReference type="EMBL" id="KIY61688.1"/>
    </source>
</evidence>
<evidence type="ECO:0000313" key="7">
    <source>
        <dbReference type="Proteomes" id="UP000054007"/>
    </source>
</evidence>
<dbReference type="STRING" id="1314674.A0A0D7ATL6"/>
<keyword evidence="7" id="KW-1185">Reference proteome</keyword>
<feature type="transmembrane region" description="Helical" evidence="5">
    <location>
        <begin position="62"/>
        <end position="84"/>
    </location>
</feature>
<dbReference type="AlphaFoldDB" id="A0A0D7ATL6"/>
<evidence type="ECO:0000256" key="4">
    <source>
        <dbReference type="ARBA" id="ARBA00023136"/>
    </source>
</evidence>
<keyword evidence="3 5" id="KW-1133">Transmembrane helix</keyword>
<evidence type="ECO:0000256" key="3">
    <source>
        <dbReference type="ARBA" id="ARBA00022989"/>
    </source>
</evidence>
<dbReference type="EMBL" id="KN880889">
    <property type="protein sequence ID" value="KIY61688.1"/>
    <property type="molecule type" value="Genomic_DNA"/>
</dbReference>
<feature type="transmembrane region" description="Helical" evidence="5">
    <location>
        <begin position="104"/>
        <end position="130"/>
    </location>
</feature>
<dbReference type="PANTHER" id="PTHR31465:SF1">
    <property type="entry name" value="PROTEIN RTA1-RELATED"/>
    <property type="match status" value="1"/>
</dbReference>
<feature type="transmembrane region" description="Helical" evidence="5">
    <location>
        <begin position="150"/>
        <end position="170"/>
    </location>
</feature>
<evidence type="ECO:0000256" key="1">
    <source>
        <dbReference type="ARBA" id="ARBA00004141"/>
    </source>
</evidence>
<sequence length="231" mass="25639">MPIAVFFYAVGIAMRFAVRSSPETLGVFVISHLFITLSPCGMIAAEYVLLGRLSRYLHSDDFLFISAQKITLVFVLSDVVTFLIQAGGGGIMVMKDKHDLGEKIFLVGLILQLASFAIFTLMFARMLFLIRSNRPEVWSKDKDRTVMGRWTTLASAMALSCVGVLIRSFYRVVEISGGWGSKLSTTEGYFWGLDALPLLIAVAMYIPFWPGRFIPPIDTSAGVEMREKDSA</sequence>
<evidence type="ECO:0000256" key="5">
    <source>
        <dbReference type="SAM" id="Phobius"/>
    </source>
</evidence>
<gene>
    <name evidence="6" type="ORF">CYLTODRAFT_495118</name>
</gene>
<feature type="transmembrane region" description="Helical" evidence="5">
    <location>
        <begin position="30"/>
        <end position="50"/>
    </location>
</feature>
<evidence type="ECO:0008006" key="8">
    <source>
        <dbReference type="Google" id="ProtNLM"/>
    </source>
</evidence>
<accession>A0A0D7ATL6</accession>
<keyword evidence="2 5" id="KW-0812">Transmembrane</keyword>
<evidence type="ECO:0000256" key="2">
    <source>
        <dbReference type="ARBA" id="ARBA00022692"/>
    </source>
</evidence>
<dbReference type="Pfam" id="PF04479">
    <property type="entry name" value="RTA1"/>
    <property type="match status" value="1"/>
</dbReference>
<reference evidence="6 7" key="1">
    <citation type="journal article" date="2015" name="Fungal Genet. Biol.">
        <title>Evolution of novel wood decay mechanisms in Agaricales revealed by the genome sequences of Fistulina hepatica and Cylindrobasidium torrendii.</title>
        <authorList>
            <person name="Floudas D."/>
            <person name="Held B.W."/>
            <person name="Riley R."/>
            <person name="Nagy L.G."/>
            <person name="Koehler G."/>
            <person name="Ransdell A.S."/>
            <person name="Younus H."/>
            <person name="Chow J."/>
            <person name="Chiniquy J."/>
            <person name="Lipzen A."/>
            <person name="Tritt A."/>
            <person name="Sun H."/>
            <person name="Haridas S."/>
            <person name="LaButti K."/>
            <person name="Ohm R.A."/>
            <person name="Kues U."/>
            <person name="Blanchette R.A."/>
            <person name="Grigoriev I.V."/>
            <person name="Minto R.E."/>
            <person name="Hibbett D.S."/>
        </authorList>
    </citation>
    <scope>NUCLEOTIDE SEQUENCE [LARGE SCALE GENOMIC DNA]</scope>
    <source>
        <strain evidence="6 7">FP15055 ss-10</strain>
    </source>
</reference>
<feature type="transmembrane region" description="Helical" evidence="5">
    <location>
        <begin position="190"/>
        <end position="208"/>
    </location>
</feature>
<dbReference type="InterPro" id="IPR007568">
    <property type="entry name" value="RTA1"/>
</dbReference>
<comment type="subcellular location">
    <subcellularLocation>
        <location evidence="1">Membrane</location>
        <topology evidence="1">Multi-pass membrane protein</topology>
    </subcellularLocation>
</comment>